<dbReference type="Pfam" id="PF08279">
    <property type="entry name" value="HTH_11"/>
    <property type="match status" value="1"/>
</dbReference>
<dbReference type="Gene3D" id="1.10.10.10">
    <property type="entry name" value="Winged helix-like DNA-binding domain superfamily/Winged helix DNA-binding domain"/>
    <property type="match status" value="1"/>
</dbReference>
<feature type="binding site" evidence="1">
    <location>
        <position position="141"/>
    </location>
    <ligand>
        <name>Ni(2+)</name>
        <dbReference type="ChEBI" id="CHEBI:49786"/>
    </ligand>
</feature>
<sequence length="177" mass="20198">MTGLDRREDVILQIQRSTCPLSGTKLAALYHVSRQVIVQDIALLRAAGYDIISTNRGYILNTAKAASRVFKVQHTDEQLEDELCSIIDLGGMVKNVMINHRVYGHIEAELNIDSRRRVAEFMEDIHSGKSSPLKNITSNYHYHKILADREETLNLIEGMLREKGYLIETENVRMTEQ</sequence>
<dbReference type="InterPro" id="IPR004173">
    <property type="entry name" value="3H_domain"/>
</dbReference>
<accession>A0A7X3MJG2</accession>
<name>A0A7X3MJG2_9FIRM</name>
<feature type="binding site" evidence="1">
    <location>
        <position position="82"/>
    </location>
    <ligand>
        <name>Ni(2+)</name>
        <dbReference type="ChEBI" id="CHEBI:49786"/>
    </ligand>
</feature>
<feature type="binding site" evidence="1">
    <location>
        <position position="143"/>
    </location>
    <ligand>
        <name>Ni(2+)</name>
        <dbReference type="ChEBI" id="CHEBI:49786"/>
    </ligand>
</feature>
<dbReference type="InterPro" id="IPR036390">
    <property type="entry name" value="WH_DNA-bd_sf"/>
</dbReference>
<reference evidence="4 5" key="1">
    <citation type="submission" date="2019-12" db="EMBL/GenBank/DDBJ databases">
        <title>Sporaefaciens musculi gen. nov., sp. nov., a novel bacterium isolated from the caecum of an obese mouse.</title>
        <authorList>
            <person name="Rasmussen T.S."/>
            <person name="Streidl T."/>
            <person name="Hitch T.C.A."/>
            <person name="Wortmann E."/>
            <person name="Deptula P."/>
            <person name="Hansen M."/>
            <person name="Nielsen D.S."/>
            <person name="Clavel T."/>
            <person name="Vogensen F.K."/>
        </authorList>
    </citation>
    <scope>NUCLEOTIDE SEQUENCE [LARGE SCALE GENOMIC DNA]</scope>
    <source>
        <strain evidence="4 5">WCA-9-b2</strain>
    </source>
</reference>
<organism evidence="4 5">
    <name type="scientific">Sporofaciens musculi</name>
    <dbReference type="NCBI Taxonomy" id="2681861"/>
    <lineage>
        <taxon>Bacteria</taxon>
        <taxon>Bacillati</taxon>
        <taxon>Bacillota</taxon>
        <taxon>Clostridia</taxon>
        <taxon>Lachnospirales</taxon>
        <taxon>Lachnospiraceae</taxon>
        <taxon>Sporofaciens</taxon>
    </lineage>
</organism>
<dbReference type="PIRSF" id="PIRSF037847">
    <property type="entry name" value="NiaR"/>
    <property type="match status" value="1"/>
</dbReference>
<keyword evidence="5" id="KW-1185">Reference proteome</keyword>
<dbReference type="Proteomes" id="UP000460412">
    <property type="component" value="Unassembled WGS sequence"/>
</dbReference>
<dbReference type="InterPro" id="IPR026043">
    <property type="entry name" value="NadR"/>
</dbReference>
<dbReference type="InterPro" id="IPR013196">
    <property type="entry name" value="HTH_11"/>
</dbReference>
<evidence type="ECO:0000313" key="4">
    <source>
        <dbReference type="EMBL" id="MXP77390.1"/>
    </source>
</evidence>
<dbReference type="GO" id="GO:0046872">
    <property type="term" value="F:metal ion binding"/>
    <property type="evidence" value="ECO:0007669"/>
    <property type="project" value="UniProtKB-KW"/>
</dbReference>
<dbReference type="InterPro" id="IPR035922">
    <property type="entry name" value="3H_dom_sf"/>
</dbReference>
<keyword evidence="1" id="KW-0533">Nickel</keyword>
<comment type="caution">
    <text evidence="4">The sequence shown here is derived from an EMBL/GenBank/DDBJ whole genome shotgun (WGS) entry which is preliminary data.</text>
</comment>
<keyword evidence="1" id="KW-0479">Metal-binding</keyword>
<feature type="binding site" evidence="1">
    <location>
        <position position="74"/>
    </location>
    <ligand>
        <name>Ni(2+)</name>
        <dbReference type="ChEBI" id="CHEBI:49786"/>
    </ligand>
</feature>
<dbReference type="PANTHER" id="PTHR40068:SF1">
    <property type="entry name" value="TRANSCRIPTION REPRESSOR NIAR-RELATED"/>
    <property type="match status" value="1"/>
</dbReference>
<dbReference type="EMBL" id="WUQX01000001">
    <property type="protein sequence ID" value="MXP77390.1"/>
    <property type="molecule type" value="Genomic_DNA"/>
</dbReference>
<gene>
    <name evidence="4" type="ORF">GN277_19015</name>
</gene>
<dbReference type="RefSeq" id="WP_159752681.1">
    <property type="nucleotide sequence ID" value="NZ_CASSPE010000014.1"/>
</dbReference>
<evidence type="ECO:0000259" key="3">
    <source>
        <dbReference type="Pfam" id="PF08279"/>
    </source>
</evidence>
<dbReference type="SUPFAM" id="SSF46785">
    <property type="entry name" value="Winged helix' DNA-binding domain"/>
    <property type="match status" value="1"/>
</dbReference>
<dbReference type="AlphaFoldDB" id="A0A7X3MJG2"/>
<feature type="domain" description="Helix-turn-helix type 11" evidence="3">
    <location>
        <begin position="6"/>
        <end position="59"/>
    </location>
</feature>
<dbReference type="Pfam" id="PF02829">
    <property type="entry name" value="3H"/>
    <property type="match status" value="1"/>
</dbReference>
<dbReference type="Gene3D" id="3.30.1340.20">
    <property type="entry name" value="3H domain"/>
    <property type="match status" value="1"/>
</dbReference>
<protein>
    <submittedName>
        <fullName evidence="4">HTH domain-containing protein</fullName>
    </submittedName>
</protein>
<dbReference type="PANTHER" id="PTHR40068">
    <property type="entry name" value="TRANSCRIPTION REPRESSOR NIAR-RELATED"/>
    <property type="match status" value="1"/>
</dbReference>
<dbReference type="SUPFAM" id="SSF75500">
    <property type="entry name" value="Putative transcriptional regulator TM1602, C-terminal domain"/>
    <property type="match status" value="1"/>
</dbReference>
<dbReference type="InterPro" id="IPR036388">
    <property type="entry name" value="WH-like_DNA-bd_sf"/>
</dbReference>
<evidence type="ECO:0000256" key="1">
    <source>
        <dbReference type="PIRSR" id="PIRSR037847-1"/>
    </source>
</evidence>
<feature type="domain" description="3H" evidence="2">
    <location>
        <begin position="71"/>
        <end position="166"/>
    </location>
</feature>
<evidence type="ECO:0000313" key="5">
    <source>
        <dbReference type="Proteomes" id="UP000460412"/>
    </source>
</evidence>
<evidence type="ECO:0000259" key="2">
    <source>
        <dbReference type="Pfam" id="PF02829"/>
    </source>
</evidence>
<proteinExistence type="predicted"/>